<organism evidence="1 2">
    <name type="scientific">Synechococcus phage Syn5</name>
    <dbReference type="NCBI Taxonomy" id="2914003"/>
    <lineage>
        <taxon>Viruses</taxon>
        <taxon>Duplodnaviria</taxon>
        <taxon>Heunggongvirae</taxon>
        <taxon>Uroviricota</taxon>
        <taxon>Caudoviricetes</taxon>
        <taxon>Autographivirales</taxon>
        <taxon>Voetvirus</taxon>
        <taxon>Voetvirus syn5</taxon>
    </lineage>
</organism>
<protein>
    <submittedName>
        <fullName evidence="1">Gp1</fullName>
    </submittedName>
</protein>
<dbReference type="RefSeq" id="YP_001285410.1">
    <property type="nucleotide sequence ID" value="NC_009531.1"/>
</dbReference>
<evidence type="ECO:0000313" key="2">
    <source>
        <dbReference type="Proteomes" id="UP000000241"/>
    </source>
</evidence>
<dbReference type="GeneID" id="5220186"/>
<sequence>MSDLMSGQTCNARAHTRAREAHASVLLPFPLLSPSVRVQLTITMYDDKKAIYQANITRSLAEMYQHMETMLDFLPEGEEIDGDQLTDEQFEIIERVEAIEQEWILDPKARAEVTLISWEDK</sequence>
<accession>A4ZR82</accession>
<gene>
    <name evidence="1" type="primary">1</name>
</gene>
<dbReference type="Proteomes" id="UP000000241">
    <property type="component" value="Segment"/>
</dbReference>
<name>A4ZR82_9CAUD</name>
<proteinExistence type="predicted"/>
<dbReference type="EMBL" id="EF372997">
    <property type="protein sequence ID" value="ABP87908.1"/>
    <property type="molecule type" value="Genomic_DNA"/>
</dbReference>
<evidence type="ECO:0000313" key="1">
    <source>
        <dbReference type="EMBL" id="ABP87908.1"/>
    </source>
</evidence>
<reference evidence="1 2" key="1">
    <citation type="journal article" date="2007" name="J. Mol. Biol.">
        <title>Genome sequence, structural proteins, and capsid organization of the cyanophage Syn5: a "horned" bacteriophage of marine synechococcus.</title>
        <authorList>
            <person name="Pope W.H."/>
            <person name="Weigele P.R."/>
            <person name="Chang J."/>
            <person name="Pedulla M.L."/>
            <person name="Ford M.E."/>
            <person name="Houtz J.M."/>
            <person name="Jiang W."/>
            <person name="Chiu W."/>
            <person name="Hatfull G.F."/>
            <person name="Hendrix R.W."/>
            <person name="King J."/>
        </authorList>
    </citation>
    <scope>NUCLEOTIDE SEQUENCE</scope>
</reference>
<dbReference type="KEGG" id="vg:5220186"/>
<keyword evidence="2" id="KW-1185">Reference proteome</keyword>